<feature type="compositionally biased region" description="Basic and acidic residues" evidence="1">
    <location>
        <begin position="685"/>
        <end position="694"/>
    </location>
</feature>
<dbReference type="OrthoDB" id="3231855at2759"/>
<dbReference type="InterPro" id="IPR009060">
    <property type="entry name" value="UBA-like_sf"/>
</dbReference>
<dbReference type="SUPFAM" id="SSF46934">
    <property type="entry name" value="UBA-like"/>
    <property type="match status" value="1"/>
</dbReference>
<dbReference type="Gene3D" id="3.30.1370.110">
    <property type="match status" value="1"/>
</dbReference>
<dbReference type="Pfam" id="PF25125">
    <property type="entry name" value="DUF7817"/>
    <property type="match status" value="1"/>
</dbReference>
<dbReference type="PANTHER" id="PTHR46535:SF1">
    <property type="entry name" value="NEDD4-BINDING PROTEIN 2"/>
    <property type="match status" value="1"/>
</dbReference>
<dbReference type="Pfam" id="PF13671">
    <property type="entry name" value="AAA_33"/>
    <property type="match status" value="1"/>
</dbReference>
<evidence type="ECO:0000313" key="5">
    <source>
        <dbReference type="Proteomes" id="UP000316079"/>
    </source>
</evidence>
<accession>A0A553PEK0</accession>
<feature type="region of interest" description="Disordered" evidence="1">
    <location>
        <begin position="275"/>
        <end position="302"/>
    </location>
</feature>
<dbReference type="Pfam" id="PF08590">
    <property type="entry name" value="DUF1771"/>
    <property type="match status" value="1"/>
</dbReference>
<feature type="region of interest" description="Disordered" evidence="1">
    <location>
        <begin position="1657"/>
        <end position="1704"/>
    </location>
</feature>
<dbReference type="SMART" id="SM01162">
    <property type="entry name" value="DUF1771"/>
    <property type="match status" value="1"/>
</dbReference>
<proteinExistence type="predicted"/>
<evidence type="ECO:0000313" key="4">
    <source>
        <dbReference type="EMBL" id="TRY76109.1"/>
    </source>
</evidence>
<feature type="region of interest" description="Disordered" evidence="1">
    <location>
        <begin position="1509"/>
        <end position="1528"/>
    </location>
</feature>
<reference evidence="4 5" key="1">
    <citation type="journal article" date="2019" name="Sci. Data">
        <title>Hybrid genome assembly and annotation of Danionella translucida.</title>
        <authorList>
            <person name="Kadobianskyi M."/>
            <person name="Schulze L."/>
            <person name="Schuelke M."/>
            <person name="Judkewitz B."/>
        </authorList>
    </citation>
    <scope>NUCLEOTIDE SEQUENCE [LARGE SCALE GENOMIC DNA]</scope>
    <source>
        <strain evidence="4 5">Bolton</strain>
    </source>
</reference>
<dbReference type="GO" id="GO:0005634">
    <property type="term" value="C:nucleus"/>
    <property type="evidence" value="ECO:0007669"/>
    <property type="project" value="TreeGrafter"/>
</dbReference>
<dbReference type="InterPro" id="IPR056720">
    <property type="entry name" value="DUF7818"/>
</dbReference>
<feature type="compositionally biased region" description="Low complexity" evidence="1">
    <location>
        <begin position="232"/>
        <end position="242"/>
    </location>
</feature>
<dbReference type="InterPro" id="IPR013899">
    <property type="entry name" value="DUF1771"/>
</dbReference>
<dbReference type="STRING" id="623744.A0A553PEK0"/>
<feature type="compositionally biased region" description="Polar residues" evidence="1">
    <location>
        <begin position="1680"/>
        <end position="1697"/>
    </location>
</feature>
<organism evidence="4 5">
    <name type="scientific">Danionella cerebrum</name>
    <dbReference type="NCBI Taxonomy" id="2873325"/>
    <lineage>
        <taxon>Eukaryota</taxon>
        <taxon>Metazoa</taxon>
        <taxon>Chordata</taxon>
        <taxon>Craniata</taxon>
        <taxon>Vertebrata</taxon>
        <taxon>Euteleostomi</taxon>
        <taxon>Actinopterygii</taxon>
        <taxon>Neopterygii</taxon>
        <taxon>Teleostei</taxon>
        <taxon>Ostariophysi</taxon>
        <taxon>Cypriniformes</taxon>
        <taxon>Danionidae</taxon>
        <taxon>Danioninae</taxon>
        <taxon>Danionella</taxon>
    </lineage>
</organism>
<feature type="compositionally biased region" description="Polar residues" evidence="1">
    <location>
        <begin position="1150"/>
        <end position="1165"/>
    </location>
</feature>
<feature type="domain" description="CUE" evidence="3">
    <location>
        <begin position="66"/>
        <end position="109"/>
    </location>
</feature>
<name>A0A553PEK0_9TELE</name>
<dbReference type="Pfam" id="PF25124">
    <property type="entry name" value="DUF7816"/>
    <property type="match status" value="1"/>
</dbReference>
<evidence type="ECO:0008006" key="6">
    <source>
        <dbReference type="Google" id="ProtNLM"/>
    </source>
</evidence>
<dbReference type="GO" id="GO:0004519">
    <property type="term" value="F:endonuclease activity"/>
    <property type="evidence" value="ECO:0007669"/>
    <property type="project" value="TreeGrafter"/>
</dbReference>
<feature type="compositionally biased region" description="Polar residues" evidence="1">
    <location>
        <begin position="180"/>
        <end position="192"/>
    </location>
</feature>
<dbReference type="Pfam" id="PF02845">
    <property type="entry name" value="CUE"/>
    <property type="match status" value="1"/>
</dbReference>
<evidence type="ECO:0000259" key="3">
    <source>
        <dbReference type="PROSITE" id="PS51140"/>
    </source>
</evidence>
<feature type="compositionally biased region" description="Basic and acidic residues" evidence="1">
    <location>
        <begin position="1518"/>
        <end position="1528"/>
    </location>
</feature>
<dbReference type="InterPro" id="IPR036063">
    <property type="entry name" value="Smr_dom_sf"/>
</dbReference>
<dbReference type="InterPro" id="IPR003892">
    <property type="entry name" value="CUE"/>
</dbReference>
<dbReference type="GO" id="GO:0043130">
    <property type="term" value="F:ubiquitin binding"/>
    <property type="evidence" value="ECO:0007669"/>
    <property type="project" value="InterPro"/>
</dbReference>
<feature type="compositionally biased region" description="Gly residues" evidence="1">
    <location>
        <begin position="1663"/>
        <end position="1673"/>
    </location>
</feature>
<feature type="region of interest" description="Disordered" evidence="1">
    <location>
        <begin position="180"/>
        <end position="250"/>
    </location>
</feature>
<sequence length="1760" mass="195271">MSQHGRMPKKKKNALSPSRAPGQLTEYGSGIKRRAYGPEGSATRADSACHRPGFAEPWSGNKASQSREEISQSMRDMFSHLDPEIISMVLSEVDFKVDRAVDSLLELSDAAKGTPVPPPVSGFEQAAALLVNNPRTGRLGKTAGSFTIPNRSVSQSLLSPEESHLTEEIDALLDQELQTLTSQQKQPFSHSPVSYLPPPQLASLSPRLLSSQSPRPVSQSSSKQTENVYPDSGVSEASSSSSPVNELSFGGHHIPESNALSLDFSHLTLKASSTQPRPSAFHVYRRPDQPPNNSGPGHHQEALSTPAMFWNTKTARFSSPTFISPVASNPWNTNTFPASHWMTKGPIRQAPLKPSATVPTSWTLPTRHRLKLDGQILVLLRGAPGCGKTTLATAMLAQNSGGVAFSTDDFFYQNGQYHYDPHVLGEAHEWNQQRAKNAFEQGLTPIIIDNTNMQSWEMKPYVAMALKHRYKVLFREPDTWWKNKPRELERRTKHHVTMEKIKWMLDRYDRFVSIQTIMNSHLTQSAAKQPLHSTAPHDLSRPDLVGVSGVGNLNPHHSASLPDVSTVSHVYSKSSAGEVGNEIFYSSQELLVPEGPVTPQSDLVDSEELDLELDACLEDTNIESHQITRETFEELVVPTPERLSESTVAFSESIAQRVKRNRAADGTAQASSIPDDLVNLEHKGQSSVQEKEAGCDGACPSEDKPNRPELLEFVGDWPLQSQEQRQGRRQKSTNDTVLECSAGEAKDDTDHGVEFQKLIDLLLGRKNTSPDCIQTPDANTLSSLRSPALSEKQDVSTIDKVLVAKLPDCVQERTCFEDTIASKDDSFSAQIGSSGEMPLEKPPPEEAEKEEEGLVSPNVLENLKVATDFESSLERRRGLNRRSGKSCKLALTFTNQSPSSHVSQSPVVSHFSSEIASTSEPLPVPMLGCLSASTQTHSQDFALLWRIDQQKCSEVDVESSSCLFVLEGNATRFIPQMHVKELNCVENVPYRVVHEKGSQIEEIDLGENCSKQQHLDILSRHFRGVSMDNLEDLYEKCHQDVDWTTNLLLDSGEKLFKDDEEKEGDVGTLIAEEESCEPGVFAHDSTLVSTISHASPTANHSSNHHAERDWNQCEPVQSECEGGARTSKGKCTDNNSQVEVTKVLLEVPTTEENQTSVSQSDQASQFLEEPTEGRSAQEESSQEEDEETKAEVRAITQLLLSQVNEMELKEQKKQGKREPSPMSIQSLVLKLPTELALQLTELFGPVGVSPGAFSSDDCAVRIDLNLAKLLHQKWKETIQDKHSQAALSYHLMQDGKAPSSDPSTRDIEWDGIEKLPVIDHWNASYAPVSLRDIMNEEQVMQDSAEKCRSNQDLDKKDGATKLKENQLFSMFPTMDRNFLRDTFQDHNAGFRLHDFSPEFESHTTTRAFLYYKSIAIAEPRPAALHCDTLAALGRFLQLALQPWSKCTATALHTWGLPLDESLVYFGKTEKPPQLVLICVGYSLEQTEKFLKTLLNDGPVKTVVAPEVTPQWNGTHRTPSKERKWKPKDGEAVAAQFQDSEDPEYEDFRTEATLQRRQQIECFNKAAEAHRQGLKDVAFFYAQQGHMHGEKMREANHRASMEIFQRGNASLLHKNVLDLHGLHVDEALHHLSQVLSDKCLEFSQGLCPAQLSVITGRGNRSQGGLHGAQHGFGAGHPSLNERLNGSPEAQTVTSGSSSARRENEPRTLISEWLSGSFEEFDVRRYREKSRASQFFSLPEDATSAAALKLVSDRRGARVSCV</sequence>
<feature type="compositionally biased region" description="Basic residues" evidence="1">
    <location>
        <begin position="1"/>
        <end position="13"/>
    </location>
</feature>
<dbReference type="InterPro" id="IPR002625">
    <property type="entry name" value="Smr_dom"/>
</dbReference>
<feature type="domain" description="Smr" evidence="2">
    <location>
        <begin position="1616"/>
        <end position="1667"/>
    </location>
</feature>
<keyword evidence="5" id="KW-1185">Reference proteome</keyword>
<feature type="region of interest" description="Disordered" evidence="1">
    <location>
        <begin position="685"/>
        <end position="709"/>
    </location>
</feature>
<feature type="region of interest" description="Disordered" evidence="1">
    <location>
        <begin position="1146"/>
        <end position="1191"/>
    </location>
</feature>
<dbReference type="PANTHER" id="PTHR46535">
    <property type="entry name" value="NEDD4-BINDING PROTEIN 2"/>
    <property type="match status" value="1"/>
</dbReference>
<dbReference type="Pfam" id="PF25126">
    <property type="entry name" value="DUF7818"/>
    <property type="match status" value="1"/>
</dbReference>
<dbReference type="Proteomes" id="UP000316079">
    <property type="component" value="Unassembled WGS sequence"/>
</dbReference>
<dbReference type="Gene3D" id="1.10.8.10">
    <property type="entry name" value="DNA helicase RuvA subunit, C-terminal domain"/>
    <property type="match status" value="1"/>
</dbReference>
<dbReference type="PROSITE" id="PS50828">
    <property type="entry name" value="SMR"/>
    <property type="match status" value="1"/>
</dbReference>
<dbReference type="InterPro" id="IPR052772">
    <property type="entry name" value="Endo/PolyKinase_Domain-Protein"/>
</dbReference>
<dbReference type="SUPFAM" id="SSF52540">
    <property type="entry name" value="P-loop containing nucleoside triphosphate hydrolases"/>
    <property type="match status" value="1"/>
</dbReference>
<dbReference type="InterPro" id="IPR027417">
    <property type="entry name" value="P-loop_NTPase"/>
</dbReference>
<dbReference type="PROSITE" id="PS51140">
    <property type="entry name" value="CUE"/>
    <property type="match status" value="1"/>
</dbReference>
<dbReference type="SUPFAM" id="SSF160443">
    <property type="entry name" value="SMR domain-like"/>
    <property type="match status" value="1"/>
</dbReference>
<dbReference type="InterPro" id="IPR056718">
    <property type="entry name" value="DUF7816"/>
</dbReference>
<evidence type="ECO:0000259" key="2">
    <source>
        <dbReference type="PROSITE" id="PS50828"/>
    </source>
</evidence>
<dbReference type="InterPro" id="IPR041801">
    <property type="entry name" value="N4BP2_CUE"/>
</dbReference>
<protein>
    <recommendedName>
        <fullName evidence="6">CUE domain-containing protein</fullName>
    </recommendedName>
</protein>
<feature type="region of interest" description="Disordered" evidence="1">
    <location>
        <begin position="826"/>
        <end position="853"/>
    </location>
</feature>
<dbReference type="InterPro" id="IPR056719">
    <property type="entry name" value="DUF7817"/>
</dbReference>
<dbReference type="Gene3D" id="3.40.50.300">
    <property type="entry name" value="P-loop containing nucleotide triphosphate hydrolases"/>
    <property type="match status" value="1"/>
</dbReference>
<gene>
    <name evidence="4" type="ORF">DNTS_010232</name>
</gene>
<evidence type="ECO:0000256" key="1">
    <source>
        <dbReference type="SAM" id="MobiDB-lite"/>
    </source>
</evidence>
<feature type="compositionally biased region" description="Low complexity" evidence="1">
    <location>
        <begin position="201"/>
        <end position="222"/>
    </location>
</feature>
<dbReference type="EMBL" id="SRMA01026697">
    <property type="protein sequence ID" value="TRY76109.1"/>
    <property type="molecule type" value="Genomic_DNA"/>
</dbReference>
<dbReference type="CDD" id="cd14365">
    <property type="entry name" value="CUE_N4BP2"/>
    <property type="match status" value="1"/>
</dbReference>
<feature type="region of interest" description="Disordered" evidence="1">
    <location>
        <begin position="1"/>
        <end position="71"/>
    </location>
</feature>
<comment type="caution">
    <text evidence="4">The sequence shown here is derived from an EMBL/GenBank/DDBJ whole genome shotgun (WGS) entry which is preliminary data.</text>
</comment>